<dbReference type="PANTHER" id="PTHR31302">
    <property type="entry name" value="TRANSMEMBRANE PROTEIN WITH METALLOPHOSPHOESTERASE DOMAIN-RELATED"/>
    <property type="match status" value="1"/>
</dbReference>
<dbReference type="GO" id="GO:0016020">
    <property type="term" value="C:membrane"/>
    <property type="evidence" value="ECO:0007669"/>
    <property type="project" value="GOC"/>
</dbReference>
<keyword evidence="2" id="KW-0378">Hydrolase</keyword>
<evidence type="ECO:0000256" key="3">
    <source>
        <dbReference type="SAM" id="Phobius"/>
    </source>
</evidence>
<gene>
    <name evidence="5" type="ORF">SAMN02745248_02772</name>
</gene>
<evidence type="ECO:0000313" key="5">
    <source>
        <dbReference type="EMBL" id="SHK53975.1"/>
    </source>
</evidence>
<feature type="domain" description="Calcineurin-like phosphoesterase" evidence="4">
    <location>
        <begin position="63"/>
        <end position="224"/>
    </location>
</feature>
<keyword evidence="3" id="KW-0472">Membrane</keyword>
<dbReference type="GO" id="GO:0009245">
    <property type="term" value="P:lipid A biosynthetic process"/>
    <property type="evidence" value="ECO:0007669"/>
    <property type="project" value="TreeGrafter"/>
</dbReference>
<accession>A0A1M6TAC8</accession>
<evidence type="ECO:0000313" key="6">
    <source>
        <dbReference type="Proteomes" id="UP000183952"/>
    </source>
</evidence>
<dbReference type="GO" id="GO:0046872">
    <property type="term" value="F:metal ion binding"/>
    <property type="evidence" value="ECO:0007669"/>
    <property type="project" value="UniProtKB-KW"/>
</dbReference>
<dbReference type="GO" id="GO:0008758">
    <property type="term" value="F:UDP-2,3-diacylglucosamine hydrolase activity"/>
    <property type="evidence" value="ECO:0007669"/>
    <property type="project" value="TreeGrafter"/>
</dbReference>
<dbReference type="Pfam" id="PF00149">
    <property type="entry name" value="Metallophos"/>
    <property type="match status" value="1"/>
</dbReference>
<dbReference type="AlphaFoldDB" id="A0A1M6TAC8"/>
<protein>
    <recommendedName>
        <fullName evidence="4">Calcineurin-like phosphoesterase domain-containing protein</fullName>
    </recommendedName>
</protein>
<dbReference type="InterPro" id="IPR051158">
    <property type="entry name" value="Metallophosphoesterase_sf"/>
</dbReference>
<evidence type="ECO:0000256" key="1">
    <source>
        <dbReference type="ARBA" id="ARBA00022723"/>
    </source>
</evidence>
<dbReference type="PANTHER" id="PTHR31302:SF31">
    <property type="entry name" value="PHOSPHODIESTERASE YAEI"/>
    <property type="match status" value="1"/>
</dbReference>
<reference evidence="5 6" key="1">
    <citation type="submission" date="2016-11" db="EMBL/GenBank/DDBJ databases">
        <authorList>
            <person name="Jaros S."/>
            <person name="Januszkiewicz K."/>
            <person name="Wedrychowicz H."/>
        </authorList>
    </citation>
    <scope>NUCLEOTIDE SEQUENCE [LARGE SCALE GENOMIC DNA]</scope>
    <source>
        <strain evidence="5 6">DSM 3090</strain>
    </source>
</reference>
<dbReference type="Gene3D" id="3.60.21.10">
    <property type="match status" value="1"/>
</dbReference>
<dbReference type="InterPro" id="IPR004843">
    <property type="entry name" value="Calcineurin-like_PHP"/>
</dbReference>
<feature type="transmembrane region" description="Helical" evidence="3">
    <location>
        <begin position="24"/>
        <end position="46"/>
    </location>
</feature>
<organism evidence="5 6">
    <name type="scientific">Hathewaya proteolytica DSM 3090</name>
    <dbReference type="NCBI Taxonomy" id="1121331"/>
    <lineage>
        <taxon>Bacteria</taxon>
        <taxon>Bacillati</taxon>
        <taxon>Bacillota</taxon>
        <taxon>Clostridia</taxon>
        <taxon>Eubacteriales</taxon>
        <taxon>Clostridiaceae</taxon>
        <taxon>Hathewaya</taxon>
    </lineage>
</organism>
<keyword evidence="1" id="KW-0479">Metal-binding</keyword>
<dbReference type="EMBL" id="FRAD01000039">
    <property type="protein sequence ID" value="SHK53975.1"/>
    <property type="molecule type" value="Genomic_DNA"/>
</dbReference>
<dbReference type="Proteomes" id="UP000183952">
    <property type="component" value="Unassembled WGS sequence"/>
</dbReference>
<proteinExistence type="predicted"/>
<keyword evidence="3" id="KW-0812">Transmembrane</keyword>
<keyword evidence="6" id="KW-1185">Reference proteome</keyword>
<name>A0A1M6TAC8_9CLOT</name>
<evidence type="ECO:0000256" key="2">
    <source>
        <dbReference type="ARBA" id="ARBA00022801"/>
    </source>
</evidence>
<dbReference type="InterPro" id="IPR029052">
    <property type="entry name" value="Metallo-depent_PP-like"/>
</dbReference>
<evidence type="ECO:0000259" key="4">
    <source>
        <dbReference type="Pfam" id="PF00149"/>
    </source>
</evidence>
<sequence length="295" mass="33838">MRRCVLLICPKLSAIYYMKKNKNKFLRCVVLFTTLVITWAVNTFTIKKTYISIFDKKINDKITIVQITDLHGSNFGLDNDILISKIRRENPDIIAVTGDMYTHYQDENLTKKGRETAIRLMEELSKEFKVYFVNGEHDNCNTYKETLKHKGVHVLDYKSEPIIIGKTKINLYGVNNVYYSSTYDLSNEFSIDKSSYNILMAHICNADAFTKFGMDLSLCGDTHGGQVRVPFVGAIYDGNSLLPEISKNKDKNFVKGLYQYRDKKIFISSGLGNYPITVRLFNRPEIAVIKLQGEN</sequence>
<dbReference type="SUPFAM" id="SSF56300">
    <property type="entry name" value="Metallo-dependent phosphatases"/>
    <property type="match status" value="1"/>
</dbReference>
<keyword evidence="3" id="KW-1133">Transmembrane helix</keyword>